<feature type="compositionally biased region" description="Low complexity" evidence="1">
    <location>
        <begin position="16"/>
        <end position="28"/>
    </location>
</feature>
<evidence type="ECO:0000256" key="1">
    <source>
        <dbReference type="SAM" id="MobiDB-lite"/>
    </source>
</evidence>
<evidence type="ECO:0000259" key="2">
    <source>
        <dbReference type="Pfam" id="PF19259"/>
    </source>
</evidence>
<reference evidence="4" key="1">
    <citation type="submission" date="2013-09" db="EMBL/GenBank/DDBJ databases">
        <title>Corchorus olitorius genome sequencing.</title>
        <authorList>
            <person name="Alam M."/>
            <person name="Haque M.S."/>
            <person name="Islam M.S."/>
            <person name="Emdad E.M."/>
            <person name="Islam M.M."/>
            <person name="Ahmed B."/>
            <person name="Halim A."/>
            <person name="Hossen Q.M.M."/>
            <person name="Hossain M.Z."/>
            <person name="Ahmed R."/>
            <person name="Khan M.M."/>
            <person name="Islam R."/>
            <person name="Rashid M.M."/>
            <person name="Khan S.A."/>
            <person name="Rahman M.S."/>
            <person name="Alam M."/>
            <person name="Yahiya A.S."/>
            <person name="Khan M.S."/>
            <person name="Azam M.S."/>
            <person name="Haque T."/>
            <person name="Lashkar M.Z.H."/>
            <person name="Akhand A.I."/>
            <person name="Morshed G."/>
            <person name="Roy S."/>
            <person name="Uddin K.S."/>
            <person name="Rabeya T."/>
            <person name="Hossain A.S."/>
            <person name="Chowdhury A."/>
            <person name="Snigdha A.R."/>
            <person name="Mortoza M.S."/>
            <person name="Matin S.A."/>
            <person name="Hoque S.M.E."/>
            <person name="Islam M.K."/>
            <person name="Roy D.K."/>
            <person name="Haider R."/>
            <person name="Moosa M.M."/>
            <person name="Elias S.M."/>
            <person name="Hasan A.M."/>
            <person name="Jahan S."/>
            <person name="Shafiuddin M."/>
            <person name="Mahmood N."/>
            <person name="Shommy N.S."/>
        </authorList>
    </citation>
    <scope>NUCLEOTIDE SEQUENCE [LARGE SCALE GENOMIC DNA]</scope>
    <source>
        <strain evidence="4">cv. O-4</strain>
    </source>
</reference>
<keyword evidence="4" id="KW-1185">Reference proteome</keyword>
<dbReference type="Proteomes" id="UP000187203">
    <property type="component" value="Unassembled WGS sequence"/>
</dbReference>
<feature type="domain" description="Ty3 transposon capsid-like protein" evidence="2">
    <location>
        <begin position="68"/>
        <end position="197"/>
    </location>
</feature>
<dbReference type="AlphaFoldDB" id="A0A1R3KG32"/>
<proteinExistence type="predicted"/>
<accession>A0A1R3KG32</accession>
<dbReference type="InterPro" id="IPR045358">
    <property type="entry name" value="Ty3_capsid"/>
</dbReference>
<dbReference type="EMBL" id="AWUE01013748">
    <property type="protein sequence ID" value="OMP05988.1"/>
    <property type="molecule type" value="Genomic_DNA"/>
</dbReference>
<feature type="compositionally biased region" description="Basic and acidic residues" evidence="1">
    <location>
        <begin position="1"/>
        <end position="15"/>
    </location>
</feature>
<organism evidence="3 4">
    <name type="scientific">Corchorus olitorius</name>
    <dbReference type="NCBI Taxonomy" id="93759"/>
    <lineage>
        <taxon>Eukaryota</taxon>
        <taxon>Viridiplantae</taxon>
        <taxon>Streptophyta</taxon>
        <taxon>Embryophyta</taxon>
        <taxon>Tracheophyta</taxon>
        <taxon>Spermatophyta</taxon>
        <taxon>Magnoliopsida</taxon>
        <taxon>eudicotyledons</taxon>
        <taxon>Gunneridae</taxon>
        <taxon>Pentapetalae</taxon>
        <taxon>rosids</taxon>
        <taxon>malvids</taxon>
        <taxon>Malvales</taxon>
        <taxon>Malvaceae</taxon>
        <taxon>Grewioideae</taxon>
        <taxon>Apeibeae</taxon>
        <taxon>Corchorus</taxon>
    </lineage>
</organism>
<dbReference type="OrthoDB" id="1002485at2759"/>
<feature type="region of interest" description="Disordered" evidence="1">
    <location>
        <begin position="1"/>
        <end position="28"/>
    </location>
</feature>
<comment type="caution">
    <text evidence="3">The sequence shown here is derived from an EMBL/GenBank/DDBJ whole genome shotgun (WGS) entry which is preliminary data.</text>
</comment>
<feature type="region of interest" description="Disordered" evidence="1">
    <location>
        <begin position="247"/>
        <end position="272"/>
    </location>
</feature>
<feature type="compositionally biased region" description="Polar residues" evidence="1">
    <location>
        <begin position="253"/>
        <end position="263"/>
    </location>
</feature>
<evidence type="ECO:0000313" key="4">
    <source>
        <dbReference type="Proteomes" id="UP000187203"/>
    </source>
</evidence>
<name>A0A1R3KG32_9ROSI</name>
<protein>
    <submittedName>
        <fullName evidence="3">Retrotransposon gag protein</fullName>
    </submittedName>
</protein>
<dbReference type="STRING" id="93759.A0A1R3KG32"/>
<sequence length="526" mass="59171">MDMRRFLEVSQKRSESSSGSRSESIPSELLQSPISAAGQSRVYTKRSKIECPRFDGTDFFGWHNKINQFFAADATAEKDKIPTVMMHLEGQALQWHLRYMRTMEHTGELAWFTYLFAMRERFGCNDYMKPFAQLVALKQTGYVDEFFNASETLLNLCNCSEEQALSIFLTNLKPEISRQVQVNHPHTLSQAVNYARHIEFLLNTANNQYPSTTFLPISTTPVTHVPYKPPKKSPPVLSIPNTTPMITYPKTFPSKSESPTSPRIPSREERDTRRKQGLCMWCGIKFSPGHRCGVKAQLYQLLYEENAEPSADTDESIDSADLVDETASPTKEGDLNPLITLYALLGATGPQTMRVAGKIKNQWFFLNNRQYQLQGLTSKEVSMFSDKEAIRASTPGKCLYTLVLCTSHPQCLAINGSQSALTQLPADLQTLIHQFECYALSVVSTDLATRIQQTWVTDPAMVKLLDKAKSATAPTSKRKGEVIAGSRFPTEEKLMANDSEGGSRLCSMVARVKLFLNVLETFRLFM</sequence>
<dbReference type="Pfam" id="PF19259">
    <property type="entry name" value="Ty3_capsid"/>
    <property type="match status" value="1"/>
</dbReference>
<evidence type="ECO:0000313" key="3">
    <source>
        <dbReference type="EMBL" id="OMP05988.1"/>
    </source>
</evidence>
<gene>
    <name evidence="3" type="ORF">COLO4_08406</name>
</gene>